<protein>
    <recommendedName>
        <fullName evidence="3">WHIM1 domain-containing protein</fullName>
    </recommendedName>
</protein>
<organism evidence="4">
    <name type="scientific">Rhizophora mucronata</name>
    <name type="common">Asiatic mangrove</name>
    <dbReference type="NCBI Taxonomy" id="61149"/>
    <lineage>
        <taxon>Eukaryota</taxon>
        <taxon>Viridiplantae</taxon>
        <taxon>Streptophyta</taxon>
        <taxon>Embryophyta</taxon>
        <taxon>Tracheophyta</taxon>
        <taxon>Spermatophyta</taxon>
        <taxon>Magnoliopsida</taxon>
        <taxon>eudicotyledons</taxon>
        <taxon>Gunneridae</taxon>
        <taxon>Pentapetalae</taxon>
        <taxon>rosids</taxon>
        <taxon>fabids</taxon>
        <taxon>Malpighiales</taxon>
        <taxon>Rhizophoraceae</taxon>
        <taxon>Rhizophora</taxon>
    </lineage>
</organism>
<dbReference type="PANTHER" id="PTHR15546:SF2">
    <property type="entry name" value="DDT DOMAIN-CONTAINING PROTEIN DDB_G0282237"/>
    <property type="match status" value="1"/>
</dbReference>
<reference evidence="4" key="1">
    <citation type="submission" date="2018-02" db="EMBL/GenBank/DDBJ databases">
        <title>Rhizophora mucronata_Transcriptome.</title>
        <authorList>
            <person name="Meera S.P."/>
            <person name="Sreeshan A."/>
            <person name="Augustine A."/>
        </authorList>
    </citation>
    <scope>NUCLEOTIDE SEQUENCE</scope>
    <source>
        <tissue evidence="4">Leaf</tissue>
    </source>
</reference>
<evidence type="ECO:0000313" key="4">
    <source>
        <dbReference type="EMBL" id="MBX63218.1"/>
    </source>
</evidence>
<dbReference type="EMBL" id="GGEC01082734">
    <property type="protein sequence ID" value="MBX63218.1"/>
    <property type="molecule type" value="Transcribed_RNA"/>
</dbReference>
<dbReference type="InterPro" id="IPR028942">
    <property type="entry name" value="WHIM1_dom"/>
</dbReference>
<dbReference type="GO" id="GO:0005634">
    <property type="term" value="C:nucleus"/>
    <property type="evidence" value="ECO:0007669"/>
    <property type="project" value="UniProtKB-SubCell"/>
</dbReference>
<dbReference type="AlphaFoldDB" id="A0A2P2Q8A9"/>
<comment type="subcellular location">
    <subcellularLocation>
        <location evidence="1">Nucleus</location>
    </subcellularLocation>
</comment>
<name>A0A2P2Q8A9_RHIMU</name>
<feature type="domain" description="WHIM1" evidence="3">
    <location>
        <begin position="7"/>
        <end position="48"/>
    </location>
</feature>
<dbReference type="InterPro" id="IPR053271">
    <property type="entry name" value="DDT_domain"/>
</dbReference>
<dbReference type="PANTHER" id="PTHR15546">
    <property type="entry name" value="BROMODOMAIN ADJACENT TO ZINC FINGER DOMAIN, 2A"/>
    <property type="match status" value="1"/>
</dbReference>
<evidence type="ECO:0000256" key="2">
    <source>
        <dbReference type="ARBA" id="ARBA00023242"/>
    </source>
</evidence>
<keyword evidence="2" id="KW-0539">Nucleus</keyword>
<dbReference type="Pfam" id="PF15612">
    <property type="entry name" value="WHIM1"/>
    <property type="match status" value="1"/>
</dbReference>
<sequence>MNIPDSSTYTSTIKRGHYGLLDAQVKLGILKELVNQALESDAVRDKLDEYIEERQVLGATRRGEALEVARKTREEKEQLKAESVANGGTNAQDPLADNLDVLAMGIKVVMMES</sequence>
<accession>A0A2P2Q8A9</accession>
<proteinExistence type="predicted"/>
<evidence type="ECO:0000256" key="1">
    <source>
        <dbReference type="ARBA" id="ARBA00004123"/>
    </source>
</evidence>
<evidence type="ECO:0000259" key="3">
    <source>
        <dbReference type="Pfam" id="PF15612"/>
    </source>
</evidence>